<reference evidence="1 2" key="1">
    <citation type="journal article" date="2015" name="Microbes Environ.">
        <title>Distribution and evolution of nitrogen fixation genes in the phylum bacteroidetes.</title>
        <authorList>
            <person name="Inoue J."/>
            <person name="Oshima K."/>
            <person name="Suda W."/>
            <person name="Sakamoto M."/>
            <person name="Iino T."/>
            <person name="Noda S."/>
            <person name="Hongoh Y."/>
            <person name="Hattori M."/>
            <person name="Ohkuma M."/>
        </authorList>
    </citation>
    <scope>NUCLEOTIDE SEQUENCE [LARGE SCALE GENOMIC DNA]</scope>
    <source>
        <strain evidence="1">JCM 15548</strain>
    </source>
</reference>
<organism evidence="1 2">
    <name type="scientific">Geofilum rubicundum JCM 15548</name>
    <dbReference type="NCBI Taxonomy" id="1236989"/>
    <lineage>
        <taxon>Bacteria</taxon>
        <taxon>Pseudomonadati</taxon>
        <taxon>Bacteroidota</taxon>
        <taxon>Bacteroidia</taxon>
        <taxon>Marinilabiliales</taxon>
        <taxon>Marinilabiliaceae</taxon>
        <taxon>Geofilum</taxon>
    </lineage>
</organism>
<dbReference type="STRING" id="1236989.JCM15548_13960"/>
<dbReference type="Proteomes" id="UP000032900">
    <property type="component" value="Unassembled WGS sequence"/>
</dbReference>
<name>A0A0E9M246_9BACT</name>
<dbReference type="AlphaFoldDB" id="A0A0E9M246"/>
<comment type="caution">
    <text evidence="1">The sequence shown here is derived from an EMBL/GenBank/DDBJ whole genome shotgun (WGS) entry which is preliminary data.</text>
</comment>
<accession>A0A0E9M246</accession>
<evidence type="ECO:0000313" key="1">
    <source>
        <dbReference type="EMBL" id="GAO31584.1"/>
    </source>
</evidence>
<dbReference type="PANTHER" id="PTHR37291:SF1">
    <property type="entry name" value="TYPE IV METHYL-DIRECTED RESTRICTION ENZYME ECOKMCRB SUBUNIT"/>
    <property type="match status" value="1"/>
</dbReference>
<dbReference type="PANTHER" id="PTHR37291">
    <property type="entry name" value="5-METHYLCYTOSINE-SPECIFIC RESTRICTION ENZYME B"/>
    <property type="match status" value="1"/>
</dbReference>
<protein>
    <submittedName>
        <fullName evidence="1">Uncharacterized protein</fullName>
    </submittedName>
</protein>
<evidence type="ECO:0000313" key="2">
    <source>
        <dbReference type="Proteomes" id="UP000032900"/>
    </source>
</evidence>
<sequence length="211" mass="23969">MAAIFGELITLIEPDKRLGNAEALQAQLPYSKDWFGVPANLYIVGTMNTADRSVEALDTALRRRFSFEEMLPNPALIREHGISNGMIESIYLEEILTVINDRIEALIDRDHTIGHSYFLTVNSENDLRLVFKDKIVPLLQEYFFGDFGKIGLVLGSEFVEKVPEVTRFAVIDGYEDIAYLQKERFRLKPINDEFPIIKALSLLLGKTDQQG</sequence>
<gene>
    <name evidence="1" type="ORF">JCM15548_13960</name>
</gene>
<keyword evidence="2" id="KW-1185">Reference proteome</keyword>
<proteinExistence type="predicted"/>
<dbReference type="InterPro" id="IPR052934">
    <property type="entry name" value="Methyl-DNA_Rec/Restrict_Enz"/>
</dbReference>
<dbReference type="EMBL" id="BAZW01000053">
    <property type="protein sequence ID" value="GAO31584.1"/>
    <property type="molecule type" value="Genomic_DNA"/>
</dbReference>